<dbReference type="RefSeq" id="WP_121345656.1">
    <property type="nucleotide sequence ID" value="NZ_RBLG01000002.1"/>
</dbReference>
<dbReference type="PROSITE" id="PS51257">
    <property type="entry name" value="PROKAR_LIPOPROTEIN"/>
    <property type="match status" value="1"/>
</dbReference>
<comment type="caution">
    <text evidence="2">The sequence shown here is derived from an EMBL/GenBank/DDBJ whole genome shotgun (WGS) entry which is preliminary data.</text>
</comment>
<accession>A0A495PSR9</accession>
<dbReference type="Proteomes" id="UP000276282">
    <property type="component" value="Unassembled WGS sequence"/>
</dbReference>
<dbReference type="InterPro" id="IPR027372">
    <property type="entry name" value="Phytase-like_dom"/>
</dbReference>
<protein>
    <recommendedName>
        <fullName evidence="1">Phytase-like domain-containing protein</fullName>
    </recommendedName>
</protein>
<dbReference type="PANTHER" id="PTHR37957">
    <property type="entry name" value="BLR7070 PROTEIN"/>
    <property type="match status" value="1"/>
</dbReference>
<feature type="domain" description="Phytase-like" evidence="1">
    <location>
        <begin position="47"/>
        <end position="347"/>
    </location>
</feature>
<evidence type="ECO:0000259" key="1">
    <source>
        <dbReference type="Pfam" id="PF13449"/>
    </source>
</evidence>
<dbReference type="OrthoDB" id="9798539at2"/>
<dbReference type="AlphaFoldDB" id="A0A495PSR9"/>
<dbReference type="PANTHER" id="PTHR37957:SF1">
    <property type="entry name" value="PHYTASE-LIKE DOMAIN-CONTAINING PROTEIN"/>
    <property type="match status" value="1"/>
</dbReference>
<sequence length="365" mass="41120">MKRILLLVIAVASLTSCGTPKRLTSTNIELHYLDDYILPSDLMVDGTKVGGLSGIDYYNDTYYLVCDHPGNPRIYKSEIILKQNLIDTVIISEVIKLNRSSGFLKANTLDLESVRIDSDPNQIILTSEGSISKNQKPSIFYVNAEGKYIKNFELPDYFATTGVQKPRNNGVFEGLTTDFKNEGFWVGMELPLTKDGSKPKLYPTKSPIRITHYNKESGKADEQFVISLENISKIPWKYFAVNGLTELIQYAPKKFLVLERAYSAGHGSYGNTVRIFNVNSENATNTLDFQNLRKERYNKANKELVFDFKSVKKRLTDGIIDNVEGMTFGPDLPNGNKTLILVSDNNFNTLGKQLNQVILMEVIIK</sequence>
<dbReference type="EMBL" id="RBLG01000002">
    <property type="protein sequence ID" value="RKS53581.1"/>
    <property type="molecule type" value="Genomic_DNA"/>
</dbReference>
<dbReference type="Pfam" id="PF13449">
    <property type="entry name" value="Phytase-like"/>
    <property type="match status" value="1"/>
</dbReference>
<evidence type="ECO:0000313" key="2">
    <source>
        <dbReference type="EMBL" id="RKS53581.1"/>
    </source>
</evidence>
<organism evidence="2 3">
    <name type="scientific">Gillisia mitskevichiae</name>
    <dbReference type="NCBI Taxonomy" id="270921"/>
    <lineage>
        <taxon>Bacteria</taxon>
        <taxon>Pseudomonadati</taxon>
        <taxon>Bacteroidota</taxon>
        <taxon>Flavobacteriia</taxon>
        <taxon>Flavobacteriales</taxon>
        <taxon>Flavobacteriaceae</taxon>
        <taxon>Gillisia</taxon>
    </lineage>
</organism>
<reference evidence="2 3" key="1">
    <citation type="submission" date="2018-10" db="EMBL/GenBank/DDBJ databases">
        <title>Genomic Encyclopedia of Archaeal and Bacterial Type Strains, Phase II (KMG-II): from individual species to whole genera.</title>
        <authorList>
            <person name="Goeker M."/>
        </authorList>
    </citation>
    <scope>NUCLEOTIDE SEQUENCE [LARGE SCALE GENOMIC DNA]</scope>
    <source>
        <strain evidence="2 3">DSM 19839</strain>
    </source>
</reference>
<evidence type="ECO:0000313" key="3">
    <source>
        <dbReference type="Proteomes" id="UP000276282"/>
    </source>
</evidence>
<keyword evidence="3" id="KW-1185">Reference proteome</keyword>
<name>A0A495PSR9_9FLAO</name>
<proteinExistence type="predicted"/>
<gene>
    <name evidence="2" type="ORF">BC962_1834</name>
</gene>